<dbReference type="Proteomes" id="UP001500021">
    <property type="component" value="Unassembled WGS sequence"/>
</dbReference>
<dbReference type="Pfam" id="PF05433">
    <property type="entry name" value="Rick_17kDa_Anti"/>
    <property type="match status" value="1"/>
</dbReference>
<organism evidence="5 6">
    <name type="scientific">Colwellia asteriadis</name>
    <dbReference type="NCBI Taxonomy" id="517723"/>
    <lineage>
        <taxon>Bacteria</taxon>
        <taxon>Pseudomonadati</taxon>
        <taxon>Pseudomonadota</taxon>
        <taxon>Gammaproteobacteria</taxon>
        <taxon>Alteromonadales</taxon>
        <taxon>Colwelliaceae</taxon>
        <taxon>Colwellia</taxon>
    </lineage>
</organism>
<evidence type="ECO:0000256" key="2">
    <source>
        <dbReference type="ARBA" id="ARBA00023136"/>
    </source>
</evidence>
<evidence type="ECO:0000313" key="6">
    <source>
        <dbReference type="Proteomes" id="UP001500021"/>
    </source>
</evidence>
<keyword evidence="3" id="KW-0732">Signal</keyword>
<evidence type="ECO:0000256" key="1">
    <source>
        <dbReference type="ARBA" id="ARBA00004370"/>
    </source>
</evidence>
<dbReference type="EMBL" id="BAAAFA010000013">
    <property type="protein sequence ID" value="GAA0823041.1"/>
    <property type="molecule type" value="Genomic_DNA"/>
</dbReference>
<gene>
    <name evidence="5" type="ORF">GCM10009111_32120</name>
</gene>
<dbReference type="InterPro" id="IPR051407">
    <property type="entry name" value="Bact_OM_lipoprot/Surf_antigen"/>
</dbReference>
<evidence type="ECO:0000313" key="5">
    <source>
        <dbReference type="EMBL" id="GAA0823041.1"/>
    </source>
</evidence>
<keyword evidence="2" id="KW-0472">Membrane</keyword>
<keyword evidence="6" id="KW-1185">Reference proteome</keyword>
<feature type="domain" description="Glycine zipper 2TM" evidence="4">
    <location>
        <begin position="74"/>
        <end position="111"/>
    </location>
</feature>
<comment type="caution">
    <text evidence="5">The sequence shown here is derived from an EMBL/GenBank/DDBJ whole genome shotgun (WGS) entry which is preliminary data.</text>
</comment>
<dbReference type="PANTHER" id="PTHR35603:SF2">
    <property type="entry name" value="OUTER MEMBRANE LIPOPROTEIN"/>
    <property type="match status" value="1"/>
</dbReference>
<accession>A0ABP3WL05</accession>
<dbReference type="RefSeq" id="WP_343818810.1">
    <property type="nucleotide sequence ID" value="NZ_BAAAFA010000013.1"/>
</dbReference>
<reference evidence="6" key="1">
    <citation type="journal article" date="2019" name="Int. J. Syst. Evol. Microbiol.">
        <title>The Global Catalogue of Microorganisms (GCM) 10K type strain sequencing project: providing services to taxonomists for standard genome sequencing and annotation.</title>
        <authorList>
            <consortium name="The Broad Institute Genomics Platform"/>
            <consortium name="The Broad Institute Genome Sequencing Center for Infectious Disease"/>
            <person name="Wu L."/>
            <person name="Ma J."/>
        </authorList>
    </citation>
    <scope>NUCLEOTIDE SEQUENCE [LARGE SCALE GENOMIC DNA]</scope>
    <source>
        <strain evidence="6">JCM 15608</strain>
    </source>
</reference>
<name>A0ABP3WL05_9GAMM</name>
<dbReference type="InterPro" id="IPR008816">
    <property type="entry name" value="Gly_zipper_2TM_dom"/>
</dbReference>
<evidence type="ECO:0000256" key="3">
    <source>
        <dbReference type="SAM" id="SignalP"/>
    </source>
</evidence>
<feature type="signal peptide" evidence="3">
    <location>
        <begin position="1"/>
        <end position="34"/>
    </location>
</feature>
<evidence type="ECO:0000259" key="4">
    <source>
        <dbReference type="Pfam" id="PF05433"/>
    </source>
</evidence>
<sequence length="174" mass="19429">MKAFIAYYRKSSLNKQLLTTCCFLLALLSSHSYANNYERDKAVPVEKVLFGKVVSVRNISQEELIEDKNNGWKTFGGALIGGVIGNQFGGGSGRDIATILGTVIGGSIAHNQQNQQHIKVTHLVELMIEVNGTMQTGEQFMVIQDYDDQMVFHTDDPVRMVYLTNGRVRIDKQM</sequence>
<comment type="subcellular location">
    <subcellularLocation>
        <location evidence="1">Membrane</location>
    </subcellularLocation>
</comment>
<proteinExistence type="predicted"/>
<protein>
    <submittedName>
        <fullName evidence="5">Glycine zipper 2TM domain-containing protein</fullName>
    </submittedName>
</protein>
<feature type="chain" id="PRO_5047164679" evidence="3">
    <location>
        <begin position="35"/>
        <end position="174"/>
    </location>
</feature>
<dbReference type="PANTHER" id="PTHR35603">
    <property type="match status" value="1"/>
</dbReference>